<proteinExistence type="predicted"/>
<accession>A0A2R6NHN5</accession>
<dbReference type="InterPro" id="IPR029058">
    <property type="entry name" value="AB_hydrolase_fold"/>
</dbReference>
<dbReference type="AlphaFoldDB" id="A0A2R6NHN5"/>
<dbReference type="EMBL" id="MLYV02001234">
    <property type="protein sequence ID" value="PSR71880.1"/>
    <property type="molecule type" value="Genomic_DNA"/>
</dbReference>
<dbReference type="OrthoDB" id="443318at2759"/>
<gene>
    <name evidence="1" type="ORF">PHLCEN_2v12224</name>
</gene>
<organism evidence="1 2">
    <name type="scientific">Hermanssonia centrifuga</name>
    <dbReference type="NCBI Taxonomy" id="98765"/>
    <lineage>
        <taxon>Eukaryota</taxon>
        <taxon>Fungi</taxon>
        <taxon>Dikarya</taxon>
        <taxon>Basidiomycota</taxon>
        <taxon>Agaricomycotina</taxon>
        <taxon>Agaricomycetes</taxon>
        <taxon>Polyporales</taxon>
        <taxon>Meruliaceae</taxon>
        <taxon>Hermanssonia</taxon>
    </lineage>
</organism>
<name>A0A2R6NHN5_9APHY</name>
<dbReference type="STRING" id="98765.A0A2R6NHN5"/>
<keyword evidence="2" id="KW-1185">Reference proteome</keyword>
<sequence length="297" mass="33329">MSRSWAGNIPVNRPGHPNDTLFFWAVEKETGSLTSTADDSNNEPWGIWLNGGGTGFSTVDETGFVADEDQMGEDFPYITKTYFGLENPPVKLTKIAIGDGTIGNIGEYEVLPAITIIETYPQLIGYDPAVFEYFKEQAHLCGLDLNLTYPQDGYFPTLNPLELPDSATAAPTNRILKATKARRLKRRLVNEAMKLDALASQTNSEVRSLKPSSRKFYKREQWKRDLSGRANGTIDPWYGCDLYDEVVDYALNFSLPWNHQTRAAIHAPTSKNWMESIFYPFNNTGPDPSKQPFPIAM</sequence>
<reference evidence="1 2" key="1">
    <citation type="submission" date="2018-02" db="EMBL/GenBank/DDBJ databases">
        <title>Genome sequence of the basidiomycete white-rot fungus Phlebia centrifuga.</title>
        <authorList>
            <person name="Granchi Z."/>
            <person name="Peng M."/>
            <person name="de Vries R.P."/>
            <person name="Hilden K."/>
            <person name="Makela M.R."/>
            <person name="Grigoriev I."/>
            <person name="Riley R."/>
        </authorList>
    </citation>
    <scope>NUCLEOTIDE SEQUENCE [LARGE SCALE GENOMIC DNA]</scope>
    <source>
        <strain evidence="1 2">FBCC195</strain>
    </source>
</reference>
<evidence type="ECO:0000313" key="2">
    <source>
        <dbReference type="Proteomes" id="UP000186601"/>
    </source>
</evidence>
<dbReference type="SUPFAM" id="SSF53474">
    <property type="entry name" value="alpha/beta-Hydrolases"/>
    <property type="match status" value="1"/>
</dbReference>
<comment type="caution">
    <text evidence="1">The sequence shown here is derived from an EMBL/GenBank/DDBJ whole genome shotgun (WGS) entry which is preliminary data.</text>
</comment>
<evidence type="ECO:0000313" key="1">
    <source>
        <dbReference type="EMBL" id="PSR71880.1"/>
    </source>
</evidence>
<dbReference type="Proteomes" id="UP000186601">
    <property type="component" value="Unassembled WGS sequence"/>
</dbReference>
<protein>
    <submittedName>
        <fullName evidence="1">Uncharacterized protein</fullName>
    </submittedName>
</protein>
<dbReference type="Gene3D" id="3.40.50.1820">
    <property type="entry name" value="alpha/beta hydrolase"/>
    <property type="match status" value="1"/>
</dbReference>